<feature type="non-terminal residue" evidence="1">
    <location>
        <position position="1"/>
    </location>
</feature>
<accession>A0A8H7ZN47</accession>
<dbReference type="GO" id="GO:0000460">
    <property type="term" value="P:maturation of 5.8S rRNA"/>
    <property type="evidence" value="ECO:0007669"/>
    <property type="project" value="TreeGrafter"/>
</dbReference>
<comment type="caution">
    <text evidence="1">The sequence shown here is derived from an EMBL/GenBank/DDBJ whole genome shotgun (WGS) entry which is preliminary data.</text>
</comment>
<dbReference type="GO" id="GO:0004519">
    <property type="term" value="F:endonuclease activity"/>
    <property type="evidence" value="ECO:0007669"/>
    <property type="project" value="InterPro"/>
</dbReference>
<dbReference type="InterPro" id="IPR007174">
    <property type="entry name" value="Las1"/>
</dbReference>
<reference evidence="1 2" key="1">
    <citation type="journal article" name="Sci. Rep.">
        <title>Genome-scale phylogenetic analyses confirm Olpidium as the closest living zoosporic fungus to the non-flagellated, terrestrial fungi.</title>
        <authorList>
            <person name="Chang Y."/>
            <person name="Rochon D."/>
            <person name="Sekimoto S."/>
            <person name="Wang Y."/>
            <person name="Chovatia M."/>
            <person name="Sandor L."/>
            <person name="Salamov A."/>
            <person name="Grigoriev I.V."/>
            <person name="Stajich J.E."/>
            <person name="Spatafora J.W."/>
        </authorList>
    </citation>
    <scope>NUCLEOTIDE SEQUENCE [LARGE SCALE GENOMIC DNA]</scope>
    <source>
        <strain evidence="1">S191</strain>
    </source>
</reference>
<evidence type="ECO:0000313" key="2">
    <source>
        <dbReference type="Proteomes" id="UP000673691"/>
    </source>
</evidence>
<organism evidence="1 2">
    <name type="scientific">Olpidium bornovanus</name>
    <dbReference type="NCBI Taxonomy" id="278681"/>
    <lineage>
        <taxon>Eukaryota</taxon>
        <taxon>Fungi</taxon>
        <taxon>Fungi incertae sedis</taxon>
        <taxon>Olpidiomycota</taxon>
        <taxon>Olpidiomycotina</taxon>
        <taxon>Olpidiomycetes</taxon>
        <taxon>Olpidiales</taxon>
        <taxon>Olpidiaceae</taxon>
        <taxon>Olpidium</taxon>
    </lineage>
</organism>
<dbReference type="PANTHER" id="PTHR15002">
    <property type="entry name" value="RIBOSOMAL BIOGENESIS PROTEIN LAS1L"/>
    <property type="match status" value="1"/>
</dbReference>
<dbReference type="Pfam" id="PF04031">
    <property type="entry name" value="Las1"/>
    <property type="match status" value="1"/>
</dbReference>
<dbReference type="GO" id="GO:0000470">
    <property type="term" value="P:maturation of LSU-rRNA"/>
    <property type="evidence" value="ECO:0007669"/>
    <property type="project" value="TreeGrafter"/>
</dbReference>
<sequence length="361" mass="40223">PRACLRSARNYRERKAHGEGNNFPGQVKVWASRGRLPHAVDSTACFVEIALRDDSRDHGLSLNQLRLLYASAFVRWALQSDFFLFVNGLVDPAQKGSFAVSVAAIAQRLHLPHWFVELRHAGTHEHLPSIQSLRAGTRLALQWLFEHYWSAPVPVSRSILEEEAQEYQAKEQLREAIRAYKGLRKAALKGKIKAKRQTPKPGQLVSKRAIRGIVNLAKHNAAASDFLSAILVELGFLVPTGKKCGTTGAFLHFTICLLSGCELKQAYDGNTFEKCGCRKRVRTNDLVLPNELRDLWAPLLCSLALARPDFATSLASTIIDKLSAWNSCAWFCCPNLLPLFPHPAFLYCGLPAVVRSSKTEE</sequence>
<gene>
    <name evidence="1" type="ORF">BJ554DRAFT_3814</name>
</gene>
<proteinExistence type="predicted"/>
<keyword evidence="2" id="KW-1185">Reference proteome</keyword>
<dbReference type="AlphaFoldDB" id="A0A8H7ZN47"/>
<dbReference type="OrthoDB" id="10263222at2759"/>
<dbReference type="EMBL" id="JAEFCI010011740">
    <property type="protein sequence ID" value="KAG5456446.1"/>
    <property type="molecule type" value="Genomic_DNA"/>
</dbReference>
<dbReference type="GO" id="GO:0030687">
    <property type="term" value="C:preribosome, large subunit precursor"/>
    <property type="evidence" value="ECO:0007669"/>
    <property type="project" value="TreeGrafter"/>
</dbReference>
<protein>
    <submittedName>
        <fullName evidence="1">Las1-like-domain-containing protein</fullName>
    </submittedName>
</protein>
<name>A0A8H7ZN47_9FUNG</name>
<dbReference type="PANTHER" id="PTHR15002:SF0">
    <property type="entry name" value="RIBOSOMAL BIOGENESIS PROTEIN LAS1L"/>
    <property type="match status" value="1"/>
</dbReference>
<dbReference type="Proteomes" id="UP000673691">
    <property type="component" value="Unassembled WGS sequence"/>
</dbReference>
<dbReference type="GO" id="GO:0090730">
    <property type="term" value="C:Las1 complex"/>
    <property type="evidence" value="ECO:0007669"/>
    <property type="project" value="InterPro"/>
</dbReference>
<evidence type="ECO:0000313" key="1">
    <source>
        <dbReference type="EMBL" id="KAG5456446.1"/>
    </source>
</evidence>